<dbReference type="PROSITE" id="PS51257">
    <property type="entry name" value="PROKAR_LIPOPROTEIN"/>
    <property type="match status" value="1"/>
</dbReference>
<dbReference type="Proteomes" id="UP000275281">
    <property type="component" value="Unassembled WGS sequence"/>
</dbReference>
<proteinExistence type="predicted"/>
<dbReference type="OrthoDB" id="9799367at2"/>
<dbReference type="Gene3D" id="3.40.710.10">
    <property type="entry name" value="DD-peptidase/beta-lactamase superfamily"/>
    <property type="match status" value="1"/>
</dbReference>
<evidence type="ECO:0000313" key="4">
    <source>
        <dbReference type="Proteomes" id="UP000275281"/>
    </source>
</evidence>
<dbReference type="GO" id="GO:0016787">
    <property type="term" value="F:hydrolase activity"/>
    <property type="evidence" value="ECO:0007669"/>
    <property type="project" value="UniProtKB-KW"/>
</dbReference>
<dbReference type="InterPro" id="IPR050491">
    <property type="entry name" value="AmpC-like"/>
</dbReference>
<dbReference type="SUPFAM" id="SSF56601">
    <property type="entry name" value="beta-lactamase/transpeptidase-like"/>
    <property type="match status" value="1"/>
</dbReference>
<dbReference type="InterPro" id="IPR012338">
    <property type="entry name" value="Beta-lactam/transpept-like"/>
</dbReference>
<sequence>MKVRVSYMQMKRFYLFLVAVVFLASCDGKGEGPSVESGLEGKSFSSKMDHLFEEFYANNKFMGSVSVTQQGRDIYSSAFGYSDIDSQTLSNLGTKYRGGSITKMFTSALVLKAVEDKKLSLDMTVEHFFPSIVNAPKITIRQLLNHRSGIPSFTKDPVFWKVRTDNMSPASLLSLISEYQSNFEPDSSHEYSNSNYFLLSQILERVYQLSYAALLQREIAEPLALQNTYSGQRTQNDQAYSYVYEDGWKRFPETDLSIAIGSGDIVTTPKDLNVFIRALFEEQIISADSLNKMTLIRDNVGLGLFPFSFKNINGFGHGGTIDGFHSISIYFPEEQLVVSIMSNAIDYNINTLFTHVLSMYFNEPFEFPNFDGVSITAKELEKYVGMYKGEGPGKFTITLKEGVLHAQLNDSFIEPLIYLGNHKFTNEETGAHFIFDPEANTLGLEQSGVADIYMFNKQ</sequence>
<dbReference type="InterPro" id="IPR001466">
    <property type="entry name" value="Beta-lactam-related"/>
</dbReference>
<keyword evidence="3" id="KW-0378">Hydrolase</keyword>
<comment type="caution">
    <text evidence="3">The sequence shown here is derived from an EMBL/GenBank/DDBJ whole genome shotgun (WGS) entry which is preliminary data.</text>
</comment>
<name>A0A3N5Y3U7_9ALTE</name>
<protein>
    <submittedName>
        <fullName evidence="3">Serine hydrolase</fullName>
    </submittedName>
</protein>
<dbReference type="PANTHER" id="PTHR46825:SF9">
    <property type="entry name" value="BETA-LACTAMASE-RELATED DOMAIN-CONTAINING PROTEIN"/>
    <property type="match status" value="1"/>
</dbReference>
<dbReference type="Pfam" id="PF00144">
    <property type="entry name" value="Beta-lactamase"/>
    <property type="match status" value="1"/>
</dbReference>
<keyword evidence="1" id="KW-0732">Signal</keyword>
<evidence type="ECO:0000259" key="2">
    <source>
        <dbReference type="Pfam" id="PF00144"/>
    </source>
</evidence>
<evidence type="ECO:0000313" key="3">
    <source>
        <dbReference type="EMBL" id="RPJ68662.1"/>
    </source>
</evidence>
<feature type="signal peptide" evidence="1">
    <location>
        <begin position="1"/>
        <end position="24"/>
    </location>
</feature>
<accession>A0A3N5Y3U7</accession>
<gene>
    <name evidence="3" type="ORF">DRW07_04500</name>
</gene>
<reference evidence="3 4" key="1">
    <citation type="submission" date="2018-11" db="EMBL/GenBank/DDBJ databases">
        <authorList>
            <person name="Ye M.-Q."/>
            <person name="Du Z.-J."/>
        </authorList>
    </citation>
    <scope>NUCLEOTIDE SEQUENCE [LARGE SCALE GENOMIC DNA]</scope>
    <source>
        <strain evidence="3 4">U0105</strain>
    </source>
</reference>
<keyword evidence="4" id="KW-1185">Reference proteome</keyword>
<feature type="domain" description="Beta-lactamase-related" evidence="2">
    <location>
        <begin position="51"/>
        <end position="343"/>
    </location>
</feature>
<dbReference type="PANTHER" id="PTHR46825">
    <property type="entry name" value="D-ALANYL-D-ALANINE-CARBOXYPEPTIDASE/ENDOPEPTIDASE AMPH"/>
    <property type="match status" value="1"/>
</dbReference>
<evidence type="ECO:0000256" key="1">
    <source>
        <dbReference type="SAM" id="SignalP"/>
    </source>
</evidence>
<feature type="chain" id="PRO_5018258157" evidence="1">
    <location>
        <begin position="25"/>
        <end position="458"/>
    </location>
</feature>
<dbReference type="AlphaFoldDB" id="A0A3N5Y3U7"/>
<dbReference type="EMBL" id="RPOK01000001">
    <property type="protein sequence ID" value="RPJ68662.1"/>
    <property type="molecule type" value="Genomic_DNA"/>
</dbReference>
<organism evidence="3 4">
    <name type="scientific">Alteromonas sediminis</name>
    <dbReference type="NCBI Taxonomy" id="2259342"/>
    <lineage>
        <taxon>Bacteria</taxon>
        <taxon>Pseudomonadati</taxon>
        <taxon>Pseudomonadota</taxon>
        <taxon>Gammaproteobacteria</taxon>
        <taxon>Alteromonadales</taxon>
        <taxon>Alteromonadaceae</taxon>
        <taxon>Alteromonas/Salinimonas group</taxon>
        <taxon>Alteromonas</taxon>
    </lineage>
</organism>